<feature type="domain" description="GFO/IDH/MocA-like oxidoreductase" evidence="4">
    <location>
        <begin position="128"/>
        <end position="244"/>
    </location>
</feature>
<evidence type="ECO:0000259" key="4">
    <source>
        <dbReference type="Pfam" id="PF22725"/>
    </source>
</evidence>
<dbReference type="NCBIfam" id="TIGR04380">
    <property type="entry name" value="myo_inos_iolG"/>
    <property type="match status" value="1"/>
</dbReference>
<sequence>MTRLALFGAGRIGQVHARNLMTMPDMKLVAIADPVASPAREDLLTRSQARLDDAESIFSDPDIDAYLIASPTDTHASLLRRAAGTGKPVFCEKPISLDFRQVVDVAEAFSRTNTRIMLGFQRRYDPDFMQVREEIRSGRSGKVQHIVMHTRDPSPPPVSYVKSSGGLFRDQAIHDFDMTRFLLGEEITSVFATGNCLIAPEIGEAGDIDTAMMTLRSESGSLVQMINARYAAFGYDQRLEAVCAERVFYVANHPAHHLVSADARGFTSSGPMSDFIARFAQAYRAEMEAFRDMIVQGRPPLATLCDGVEAQRLAEAAALSLQTGRPVDVASVR</sequence>
<dbReference type="InterPro" id="IPR000683">
    <property type="entry name" value="Gfo/Idh/MocA-like_OxRdtase_N"/>
</dbReference>
<evidence type="ECO:0000313" key="6">
    <source>
        <dbReference type="Proteomes" id="UP000027583"/>
    </source>
</evidence>
<dbReference type="Pfam" id="PF22725">
    <property type="entry name" value="GFO_IDH_MocA_C3"/>
    <property type="match status" value="1"/>
</dbReference>
<organism evidence="5 6">
    <name type="scientific">Asaia bogorensis</name>
    <dbReference type="NCBI Taxonomy" id="91915"/>
    <lineage>
        <taxon>Bacteria</taxon>
        <taxon>Pseudomonadati</taxon>
        <taxon>Pseudomonadota</taxon>
        <taxon>Alphaproteobacteria</taxon>
        <taxon>Acetobacterales</taxon>
        <taxon>Acetobacteraceae</taxon>
        <taxon>Asaia</taxon>
    </lineage>
</organism>
<dbReference type="eggNOG" id="COG0673">
    <property type="taxonomic scope" value="Bacteria"/>
</dbReference>
<dbReference type="SUPFAM" id="SSF51735">
    <property type="entry name" value="NAD(P)-binding Rossmann-fold domains"/>
    <property type="match status" value="1"/>
</dbReference>
<dbReference type="EC" id="1.1.1.18" evidence="5"/>
<reference evidence="5 6" key="1">
    <citation type="journal article" date="2014" name="Genome Biol. Evol.">
        <title>Acetic acid bacteria genomes reveal functional traits for adaptation to life in insect guts.</title>
        <authorList>
            <person name="Chouaia B."/>
            <person name="Gaiarsa S."/>
            <person name="Crotti E."/>
            <person name="Comandatore F."/>
            <person name="Degli Esposti M."/>
            <person name="Ricci I."/>
            <person name="Alma A."/>
            <person name="Favia G."/>
            <person name="Bandi C."/>
            <person name="Daffonchio D."/>
        </authorList>
    </citation>
    <scope>NUCLEOTIDE SEQUENCE [LARGE SCALE GENOMIC DNA]</scope>
    <source>
        <strain evidence="5 6">SF2.1</strain>
    </source>
</reference>
<evidence type="ECO:0000313" key="5">
    <source>
        <dbReference type="EMBL" id="CDG38723.1"/>
    </source>
</evidence>
<protein>
    <submittedName>
        <fullName evidence="5">Myo-inositol 2-dehydrogenase</fullName>
        <ecNumber evidence="5">1.1.1.18</ecNumber>
    </submittedName>
</protein>
<name>A0A060QDI4_9PROT</name>
<comment type="caution">
    <text evidence="5">The sequence shown here is derived from an EMBL/GenBank/DDBJ whole genome shotgun (WGS) entry which is preliminary data.</text>
</comment>
<reference evidence="5 6" key="2">
    <citation type="journal article" date="2014" name="PLoS ONE">
        <title>Evolution of mitochondria reconstructed from the energy metabolism of living bacteria.</title>
        <authorList>
            <person name="Degli Esposti M."/>
            <person name="Chouaia B."/>
            <person name="Comandatore F."/>
            <person name="Crotti E."/>
            <person name="Sassera D."/>
            <person name="Lievens P.M."/>
            <person name="Daffonchio D."/>
            <person name="Bandi C."/>
        </authorList>
    </citation>
    <scope>NUCLEOTIDE SEQUENCE [LARGE SCALE GENOMIC DNA]</scope>
    <source>
        <strain evidence="5 6">SF2.1</strain>
    </source>
</reference>
<dbReference type="InterPro" id="IPR055170">
    <property type="entry name" value="GFO_IDH_MocA-like_dom"/>
</dbReference>
<dbReference type="RefSeq" id="WP_035443980.1">
    <property type="nucleotide sequence ID" value="NZ_CBLX010000004.1"/>
</dbReference>
<evidence type="ECO:0000259" key="3">
    <source>
        <dbReference type="Pfam" id="PF01408"/>
    </source>
</evidence>
<keyword evidence="2 5" id="KW-0560">Oxidoreductase</keyword>
<gene>
    <name evidence="5" type="ORF">ASAP_0678</name>
</gene>
<evidence type="ECO:0000256" key="2">
    <source>
        <dbReference type="ARBA" id="ARBA00023002"/>
    </source>
</evidence>
<dbReference type="Proteomes" id="UP000027583">
    <property type="component" value="Unassembled WGS sequence"/>
</dbReference>
<evidence type="ECO:0000256" key="1">
    <source>
        <dbReference type="ARBA" id="ARBA00010928"/>
    </source>
</evidence>
<dbReference type="SUPFAM" id="SSF55347">
    <property type="entry name" value="Glyceraldehyde-3-phosphate dehydrogenase-like, C-terminal domain"/>
    <property type="match status" value="1"/>
</dbReference>
<dbReference type="InterPro" id="IPR030827">
    <property type="entry name" value="Myo_inos_IolG"/>
</dbReference>
<dbReference type="InterPro" id="IPR036291">
    <property type="entry name" value="NAD(P)-bd_dom_sf"/>
</dbReference>
<dbReference type="GO" id="GO:0000166">
    <property type="term" value="F:nucleotide binding"/>
    <property type="evidence" value="ECO:0007669"/>
    <property type="project" value="InterPro"/>
</dbReference>
<dbReference type="Gene3D" id="3.40.50.720">
    <property type="entry name" value="NAD(P)-binding Rossmann-like Domain"/>
    <property type="match status" value="1"/>
</dbReference>
<dbReference type="PANTHER" id="PTHR42840:SF3">
    <property type="entry name" value="BINDING ROSSMANN FOLD OXIDOREDUCTASE, PUTATIVE (AFU_ORTHOLOGUE AFUA_2G10240)-RELATED"/>
    <property type="match status" value="1"/>
</dbReference>
<dbReference type="EMBL" id="CBLX010000004">
    <property type="protein sequence ID" value="CDG38723.1"/>
    <property type="molecule type" value="Genomic_DNA"/>
</dbReference>
<dbReference type="GO" id="GO:0050112">
    <property type="term" value="F:inositol 2-dehydrogenase (NAD+) activity"/>
    <property type="evidence" value="ECO:0007669"/>
    <property type="project" value="UniProtKB-EC"/>
</dbReference>
<proteinExistence type="inferred from homology"/>
<comment type="similarity">
    <text evidence="1">Belongs to the Gfo/Idh/MocA family.</text>
</comment>
<feature type="domain" description="Gfo/Idh/MocA-like oxidoreductase N-terminal" evidence="3">
    <location>
        <begin position="3"/>
        <end position="120"/>
    </location>
</feature>
<dbReference type="AlphaFoldDB" id="A0A060QDI4"/>
<accession>A0A060QDI4</accession>
<dbReference type="PANTHER" id="PTHR42840">
    <property type="entry name" value="NAD(P)-BINDING ROSSMANN-FOLD SUPERFAMILY PROTEIN-RELATED"/>
    <property type="match status" value="1"/>
</dbReference>
<dbReference type="Pfam" id="PF01408">
    <property type="entry name" value="GFO_IDH_MocA"/>
    <property type="match status" value="1"/>
</dbReference>
<dbReference type="Gene3D" id="3.30.360.10">
    <property type="entry name" value="Dihydrodipicolinate Reductase, domain 2"/>
    <property type="match status" value="1"/>
</dbReference>